<keyword evidence="8" id="KW-0998">Cell outer membrane</keyword>
<dbReference type="PROSITE" id="PS00409">
    <property type="entry name" value="PROKAR_NTER_METHYL"/>
    <property type="match status" value="1"/>
</dbReference>
<name>F0RLL9_DEIPM</name>
<keyword evidence="3" id="KW-0488">Methylation</keyword>
<dbReference type="PANTHER" id="PTHR30093:SF44">
    <property type="entry name" value="TYPE II SECRETION SYSTEM CORE PROTEIN G"/>
    <property type="match status" value="1"/>
</dbReference>
<proteinExistence type="predicted"/>
<accession>F0RLL9</accession>
<dbReference type="SUPFAM" id="SSF54523">
    <property type="entry name" value="Pili subunits"/>
    <property type="match status" value="1"/>
</dbReference>
<dbReference type="Pfam" id="PF18682">
    <property type="entry name" value="PilA4"/>
    <property type="match status" value="1"/>
</dbReference>
<evidence type="ECO:0000256" key="3">
    <source>
        <dbReference type="ARBA" id="ARBA00022481"/>
    </source>
</evidence>
<evidence type="ECO:0000256" key="8">
    <source>
        <dbReference type="ARBA" id="ARBA00023237"/>
    </source>
</evidence>
<evidence type="ECO:0000256" key="7">
    <source>
        <dbReference type="ARBA" id="ARBA00023136"/>
    </source>
</evidence>
<dbReference type="RefSeq" id="WP_013615551.1">
    <property type="nucleotide sequence ID" value="NC_015161.1"/>
</dbReference>
<dbReference type="Proteomes" id="UP000007718">
    <property type="component" value="Chromosome"/>
</dbReference>
<dbReference type="Gene3D" id="3.30.700.10">
    <property type="entry name" value="Glycoprotein, Type 4 Pilin"/>
    <property type="match status" value="1"/>
</dbReference>
<evidence type="ECO:0000256" key="9">
    <source>
        <dbReference type="SAM" id="Phobius"/>
    </source>
</evidence>
<protein>
    <submittedName>
        <fullName evidence="11">Pilin, type IV, putative</fullName>
    </submittedName>
</protein>
<keyword evidence="5" id="KW-0574">Periplasm</keyword>
<sequence length="126" mass="13146">MKNNTAGFTLIELLIVIAIIGILAAVLIPNLLGARDKANVTAAQAFGKECITAVEMKRDAQGLLPTETSCLALMGKDAAPSALGGADADGTVAYDETNKDKYTIEVPVANGGQWDYDGSNWAYTAP</sequence>
<reference evidence="12" key="1">
    <citation type="submission" date="2011-02" db="EMBL/GenBank/DDBJ databases">
        <title>The complete sequence of chromosome of Deinococcus proteolyticus DSM 20540.</title>
        <authorList>
            <consortium name="US DOE Joint Genome Institute (JGI-PGF)"/>
            <person name="Lucas S."/>
            <person name="Copeland A."/>
            <person name="Lapidus A."/>
            <person name="Bruce D."/>
            <person name="Goodwin L."/>
            <person name="Pitluck S."/>
            <person name="Kyrpides N."/>
            <person name="Mavromatis K."/>
            <person name="Pagani I."/>
            <person name="Ivanova N."/>
            <person name="Ovchinnikova G."/>
            <person name="Zeytun A."/>
            <person name="Detter J.C."/>
            <person name="Han C."/>
            <person name="Land M."/>
            <person name="Hauser L."/>
            <person name="Markowitz V."/>
            <person name="Cheng J.-F."/>
            <person name="Hugenholtz P."/>
            <person name="Woyke T."/>
            <person name="Wu D."/>
            <person name="Pukall R."/>
            <person name="Steenblock K."/>
            <person name="Brambilla E."/>
            <person name="Klenk H.-P."/>
            <person name="Eisen J.A."/>
        </authorList>
    </citation>
    <scope>NUCLEOTIDE SEQUENCE [LARGE SCALE GENOMIC DNA]</scope>
    <source>
        <strain evidence="12">ATCC 35074 / DSM 20540 / JCM 6276 / NBRC 101906 / NCIMB 13154 / VKM Ac-1939 / CCM 2703 / MRP</strain>
    </source>
</reference>
<evidence type="ECO:0000256" key="4">
    <source>
        <dbReference type="ARBA" id="ARBA00022692"/>
    </source>
</evidence>
<feature type="transmembrane region" description="Helical" evidence="9">
    <location>
        <begin position="6"/>
        <end position="28"/>
    </location>
</feature>
<organism evidence="11 12">
    <name type="scientific">Deinococcus proteolyticus (strain ATCC 35074 / DSM 20540 / JCM 6276 / NBRC 101906 / NCIMB 13154 / VKM Ac-1939 / CCM 2703 / MRP)</name>
    <dbReference type="NCBI Taxonomy" id="693977"/>
    <lineage>
        <taxon>Bacteria</taxon>
        <taxon>Thermotogati</taxon>
        <taxon>Deinococcota</taxon>
        <taxon>Deinococci</taxon>
        <taxon>Deinococcales</taxon>
        <taxon>Deinococcaceae</taxon>
        <taxon>Deinococcus</taxon>
    </lineage>
</organism>
<dbReference type="AlphaFoldDB" id="F0RLL9"/>
<dbReference type="GO" id="GO:0009279">
    <property type="term" value="C:cell outer membrane"/>
    <property type="evidence" value="ECO:0007669"/>
    <property type="project" value="UniProtKB-SubCell"/>
</dbReference>
<keyword evidence="12" id="KW-1185">Reference proteome</keyword>
<keyword evidence="4 9" id="KW-0812">Transmembrane</keyword>
<dbReference type="EMBL" id="CP002536">
    <property type="protein sequence ID" value="ADY26943.1"/>
    <property type="molecule type" value="Genomic_DNA"/>
</dbReference>
<evidence type="ECO:0000313" key="12">
    <source>
        <dbReference type="Proteomes" id="UP000007718"/>
    </source>
</evidence>
<dbReference type="InterPro" id="IPR045584">
    <property type="entry name" value="Pilin-like"/>
</dbReference>
<evidence type="ECO:0000313" key="11">
    <source>
        <dbReference type="EMBL" id="ADY26943.1"/>
    </source>
</evidence>
<evidence type="ECO:0000256" key="2">
    <source>
        <dbReference type="ARBA" id="ARBA00004418"/>
    </source>
</evidence>
<evidence type="ECO:0000256" key="1">
    <source>
        <dbReference type="ARBA" id="ARBA00004203"/>
    </source>
</evidence>
<dbReference type="NCBIfam" id="TIGR02532">
    <property type="entry name" value="IV_pilin_GFxxxE"/>
    <property type="match status" value="1"/>
</dbReference>
<gene>
    <name evidence="11" type="ordered locus">Deipr_1811</name>
</gene>
<evidence type="ECO:0000259" key="10">
    <source>
        <dbReference type="Pfam" id="PF18682"/>
    </source>
</evidence>
<evidence type="ECO:0000256" key="6">
    <source>
        <dbReference type="ARBA" id="ARBA00022989"/>
    </source>
</evidence>
<evidence type="ECO:0000256" key="5">
    <source>
        <dbReference type="ARBA" id="ARBA00022764"/>
    </source>
</evidence>
<dbReference type="InterPro" id="IPR012902">
    <property type="entry name" value="N_methyl_site"/>
</dbReference>
<dbReference type="InterPro" id="IPR041050">
    <property type="entry name" value="PilA4"/>
</dbReference>
<dbReference type="Pfam" id="PF07963">
    <property type="entry name" value="N_methyl"/>
    <property type="match status" value="1"/>
</dbReference>
<dbReference type="eggNOG" id="COG2165">
    <property type="taxonomic scope" value="Bacteria"/>
</dbReference>
<feature type="domain" description="Pilin A4" evidence="10">
    <location>
        <begin position="39"/>
        <end position="123"/>
    </location>
</feature>
<keyword evidence="7 9" id="KW-0472">Membrane</keyword>
<dbReference type="STRING" id="693977.Deipr_1811"/>
<comment type="subcellular location">
    <subcellularLocation>
        <location evidence="1">Cell outer membrane</location>
        <topology evidence="1">Single-pass membrane protein</topology>
    </subcellularLocation>
    <subcellularLocation>
        <location evidence="2">Periplasm</location>
    </subcellularLocation>
</comment>
<reference evidence="11 12" key="2">
    <citation type="journal article" date="2012" name="Stand. Genomic Sci.">
        <title>Complete genome sequence of the orange-red pigmented, radioresistant Deinococcus proteolyticus type strain (MRP(T)).</title>
        <authorList>
            <person name="Copeland A."/>
            <person name="Zeytun A."/>
            <person name="Yassawong M."/>
            <person name="Nolan M."/>
            <person name="Lucas S."/>
            <person name="Hammon N."/>
            <person name="Deshpande S."/>
            <person name="Cheng J.F."/>
            <person name="Han C."/>
            <person name="Tapia R."/>
            <person name="Goodwin L.A."/>
            <person name="Pitluck S."/>
            <person name="Mavromatis K."/>
            <person name="Liolios K."/>
            <person name="Pagani I."/>
            <person name="Ivanova N."/>
            <person name="Mikhailova N."/>
            <person name="Pati A."/>
            <person name="Chen A."/>
            <person name="Palaniappan K."/>
            <person name="Land M."/>
            <person name="Hauser L."/>
            <person name="Jeffries C.D."/>
            <person name="Brambilla E.M."/>
            <person name="Rohde M."/>
            <person name="Sikorski J."/>
            <person name="Pukall R."/>
            <person name="Goker M."/>
            <person name="Detter J.C."/>
            <person name="Woyke T."/>
            <person name="Bristow J."/>
            <person name="Eisen J.A."/>
            <person name="Markowitz V."/>
            <person name="Hugenholtz P."/>
            <person name="Kyrpides N.C."/>
            <person name="Klenk H.P."/>
            <person name="Lapidus A."/>
        </authorList>
    </citation>
    <scope>NUCLEOTIDE SEQUENCE [LARGE SCALE GENOMIC DNA]</scope>
    <source>
        <strain evidence="12">ATCC 35074 / DSM 20540 / JCM 6276 / NBRC 101906 / NCIMB 13154 / VKM Ac-1939 / CCM 2703 / MRP</strain>
    </source>
</reference>
<keyword evidence="6 9" id="KW-1133">Transmembrane helix</keyword>
<dbReference type="HOGENOM" id="CLU_091705_7_4_0"/>
<dbReference type="GO" id="GO:0042597">
    <property type="term" value="C:periplasmic space"/>
    <property type="evidence" value="ECO:0007669"/>
    <property type="project" value="UniProtKB-SubCell"/>
</dbReference>
<dbReference type="KEGG" id="dpt:Deipr_1811"/>
<dbReference type="PANTHER" id="PTHR30093">
    <property type="entry name" value="GENERAL SECRETION PATHWAY PROTEIN G"/>
    <property type="match status" value="1"/>
</dbReference>